<gene>
    <name evidence="1" type="ORF">ANN_06111</name>
</gene>
<organism evidence="1 2">
    <name type="scientific">Periplaneta americana</name>
    <name type="common">American cockroach</name>
    <name type="synonym">Blatta americana</name>
    <dbReference type="NCBI Taxonomy" id="6978"/>
    <lineage>
        <taxon>Eukaryota</taxon>
        <taxon>Metazoa</taxon>
        <taxon>Ecdysozoa</taxon>
        <taxon>Arthropoda</taxon>
        <taxon>Hexapoda</taxon>
        <taxon>Insecta</taxon>
        <taxon>Pterygota</taxon>
        <taxon>Neoptera</taxon>
        <taxon>Polyneoptera</taxon>
        <taxon>Dictyoptera</taxon>
        <taxon>Blattodea</taxon>
        <taxon>Blattoidea</taxon>
        <taxon>Blattidae</taxon>
        <taxon>Blattinae</taxon>
        <taxon>Periplaneta</taxon>
    </lineage>
</organism>
<keyword evidence="2" id="KW-1185">Reference proteome</keyword>
<name>A0ABQ8TEE8_PERAM</name>
<evidence type="ECO:0000313" key="1">
    <source>
        <dbReference type="EMBL" id="KAJ4444319.1"/>
    </source>
</evidence>
<reference evidence="1 2" key="1">
    <citation type="journal article" date="2022" name="Allergy">
        <title>Genome assembly and annotation of Periplaneta americana reveal a comprehensive cockroach allergen profile.</title>
        <authorList>
            <person name="Wang L."/>
            <person name="Xiong Q."/>
            <person name="Saelim N."/>
            <person name="Wang L."/>
            <person name="Nong W."/>
            <person name="Wan A.T."/>
            <person name="Shi M."/>
            <person name="Liu X."/>
            <person name="Cao Q."/>
            <person name="Hui J.H.L."/>
            <person name="Sookrung N."/>
            <person name="Leung T.F."/>
            <person name="Tungtrongchitr A."/>
            <person name="Tsui S.K.W."/>
        </authorList>
    </citation>
    <scope>NUCLEOTIDE SEQUENCE [LARGE SCALE GENOMIC DNA]</scope>
    <source>
        <strain evidence="1">PWHHKU_190912</strain>
    </source>
</reference>
<comment type="caution">
    <text evidence="1">The sequence shown here is derived from an EMBL/GenBank/DDBJ whole genome shotgun (WGS) entry which is preliminary data.</text>
</comment>
<dbReference type="Proteomes" id="UP001148838">
    <property type="component" value="Unassembled WGS sequence"/>
</dbReference>
<proteinExistence type="predicted"/>
<accession>A0ABQ8TEE8</accession>
<evidence type="ECO:0000313" key="2">
    <source>
        <dbReference type="Proteomes" id="UP001148838"/>
    </source>
</evidence>
<dbReference type="EMBL" id="JAJSOF020000011">
    <property type="protein sequence ID" value="KAJ4444319.1"/>
    <property type="molecule type" value="Genomic_DNA"/>
</dbReference>
<protein>
    <submittedName>
        <fullName evidence="1">Uncharacterized protein</fullName>
    </submittedName>
</protein>
<sequence length="73" mass="8312">MTSLCTLLKSGSDVLVQIFTVVIYRPLFQEYADIVYVYGLCDGIPCVPSLNMNDAFRTEEYHIEEYFTVYGVG</sequence>